<reference evidence="2 3" key="1">
    <citation type="journal article" date="2019" name="Gut">
        <title>Antibiotics-induced monodominance of a novel gut bacterial order.</title>
        <authorList>
            <person name="Hildebrand F."/>
            <person name="Moitinho-Silva L."/>
            <person name="Blasche S."/>
            <person name="Jahn M.T."/>
            <person name="Gossmann T.I."/>
            <person name="Heuerta-Cepas J."/>
            <person name="Hercog R."/>
            <person name="Luetge M."/>
            <person name="Bahram M."/>
            <person name="Pryszlak A."/>
            <person name="Alves R.J."/>
            <person name="Waszak S.M."/>
            <person name="Zhu A."/>
            <person name="Ye L."/>
            <person name="Costea P.I."/>
            <person name="Aalvink S."/>
            <person name="Belzer C."/>
            <person name="Forslund S.K."/>
            <person name="Sunagawa S."/>
            <person name="Hentschel U."/>
            <person name="Merten C."/>
            <person name="Patil K.R."/>
            <person name="Benes V."/>
            <person name="Bork P."/>
        </authorList>
    </citation>
    <scope>NUCLEOTIDE SEQUENCE [LARGE SCALE GENOMIC DNA]</scope>
    <source>
        <strain evidence="2 3">HDS1380</strain>
    </source>
</reference>
<dbReference type="InterPro" id="IPR008407">
    <property type="entry name" value="Brnchd-chn_aa_trnsp_AzlD"/>
</dbReference>
<sequence>MPSPKRASRRRKTMTLKSMLLGCLVMALVTYACRVVSMVLLRKKIRNRFVQSFLYYIPYSVLAVMVFPGIFFSTSFLVSGIVGAIVALILAFFKRSLLVVSLASIASVYLVELILNFL</sequence>
<keyword evidence="1" id="KW-0812">Transmembrane</keyword>
<comment type="caution">
    <text evidence="2">The sequence shown here is derived from an EMBL/GenBank/DDBJ whole genome shotgun (WGS) entry which is preliminary data.</text>
</comment>
<dbReference type="PROSITE" id="PS51257">
    <property type="entry name" value="PROKAR_LIPOPROTEIN"/>
    <property type="match status" value="1"/>
</dbReference>
<evidence type="ECO:0000313" key="2">
    <source>
        <dbReference type="EMBL" id="RXZ61122.1"/>
    </source>
</evidence>
<protein>
    <submittedName>
        <fullName evidence="2">AzlD domain-containing protein</fullName>
    </submittedName>
</protein>
<accession>A0A4Q2KC97</accession>
<dbReference type="AlphaFoldDB" id="A0A4Q2KC97"/>
<dbReference type="Pfam" id="PF05437">
    <property type="entry name" value="AzlD"/>
    <property type="match status" value="1"/>
</dbReference>
<keyword evidence="1" id="KW-1133">Transmembrane helix</keyword>
<gene>
    <name evidence="2" type="ORF">ESZ91_01695</name>
</gene>
<proteinExistence type="predicted"/>
<keyword evidence="3" id="KW-1185">Reference proteome</keyword>
<keyword evidence="1" id="KW-0472">Membrane</keyword>
<evidence type="ECO:0000256" key="1">
    <source>
        <dbReference type="SAM" id="Phobius"/>
    </source>
</evidence>
<name>A0A4Q2KC97_9FIRM</name>
<dbReference type="OrthoDB" id="9811308at2"/>
<organism evidence="2 3">
    <name type="scientific">Candidatus Borkfalkia ceftriaxoniphila</name>
    <dbReference type="NCBI Taxonomy" id="2508949"/>
    <lineage>
        <taxon>Bacteria</taxon>
        <taxon>Bacillati</taxon>
        <taxon>Bacillota</taxon>
        <taxon>Clostridia</taxon>
        <taxon>Christensenellales</taxon>
        <taxon>Christensenellaceae</taxon>
        <taxon>Candidatus Borkfalkia</taxon>
    </lineage>
</organism>
<feature type="transmembrane region" description="Helical" evidence="1">
    <location>
        <begin position="56"/>
        <end position="89"/>
    </location>
</feature>
<dbReference type="Proteomes" id="UP000291269">
    <property type="component" value="Unassembled WGS sequence"/>
</dbReference>
<feature type="transmembrane region" description="Helical" evidence="1">
    <location>
        <begin position="96"/>
        <end position="115"/>
    </location>
</feature>
<evidence type="ECO:0000313" key="3">
    <source>
        <dbReference type="Proteomes" id="UP000291269"/>
    </source>
</evidence>
<dbReference type="EMBL" id="SDOZ01000002">
    <property type="protein sequence ID" value="RXZ61122.1"/>
    <property type="molecule type" value="Genomic_DNA"/>
</dbReference>